<accession>A0A0B7A7E5</accession>
<protein>
    <submittedName>
        <fullName evidence="1">Uncharacterized protein</fullName>
    </submittedName>
</protein>
<gene>
    <name evidence="1" type="primary">ORF100567</name>
</gene>
<evidence type="ECO:0000313" key="1">
    <source>
        <dbReference type="EMBL" id="CEK76577.1"/>
    </source>
</evidence>
<proteinExistence type="predicted"/>
<name>A0A0B7A7E5_9EUPU</name>
<reference evidence="1" key="1">
    <citation type="submission" date="2014-12" db="EMBL/GenBank/DDBJ databases">
        <title>Insight into the proteome of Arion vulgaris.</title>
        <authorList>
            <person name="Aradska J."/>
            <person name="Bulat T."/>
            <person name="Smidak R."/>
            <person name="Sarate P."/>
            <person name="Gangsoo J."/>
            <person name="Sialana F."/>
            <person name="Bilban M."/>
            <person name="Lubec G."/>
        </authorList>
    </citation>
    <scope>NUCLEOTIDE SEQUENCE</scope>
    <source>
        <tissue evidence="1">Skin</tissue>
    </source>
</reference>
<dbReference type="EMBL" id="HACG01029712">
    <property type="protein sequence ID" value="CEK76577.1"/>
    <property type="molecule type" value="Transcribed_RNA"/>
</dbReference>
<dbReference type="AlphaFoldDB" id="A0A0B7A7E5"/>
<organism evidence="1">
    <name type="scientific">Arion vulgaris</name>
    <dbReference type="NCBI Taxonomy" id="1028688"/>
    <lineage>
        <taxon>Eukaryota</taxon>
        <taxon>Metazoa</taxon>
        <taxon>Spiralia</taxon>
        <taxon>Lophotrochozoa</taxon>
        <taxon>Mollusca</taxon>
        <taxon>Gastropoda</taxon>
        <taxon>Heterobranchia</taxon>
        <taxon>Euthyneura</taxon>
        <taxon>Panpulmonata</taxon>
        <taxon>Eupulmonata</taxon>
        <taxon>Stylommatophora</taxon>
        <taxon>Helicina</taxon>
        <taxon>Arionoidea</taxon>
        <taxon>Arionidae</taxon>
        <taxon>Arion</taxon>
    </lineage>
</organism>
<sequence length="62" mass="7363">MYIVKIKKQMHYLWENQSSGQVGNRATYSQSACPIESWKNMTQTRGNQHQLCQIEENNVRLY</sequence>